<evidence type="ECO:0000256" key="1">
    <source>
        <dbReference type="SAM" id="MobiDB-lite"/>
    </source>
</evidence>
<accession>A0AA86U8N7</accession>
<dbReference type="InterPro" id="IPR015425">
    <property type="entry name" value="FH2_Formin"/>
</dbReference>
<dbReference type="AlphaFoldDB" id="A0AA86U8N7"/>
<evidence type="ECO:0000313" key="4">
    <source>
        <dbReference type="EMBL" id="CAL6012405.1"/>
    </source>
</evidence>
<dbReference type="EMBL" id="CATOUU010000747">
    <property type="protein sequence ID" value="CAI9945579.1"/>
    <property type="molecule type" value="Genomic_DNA"/>
</dbReference>
<dbReference type="InterPro" id="IPR051425">
    <property type="entry name" value="Formin_Homology"/>
</dbReference>
<dbReference type="PANTHER" id="PTHR45725:SF1">
    <property type="entry name" value="DISHEVELLED ASSOCIATED ACTIVATOR OF MORPHOGENESIS, ISOFORM D"/>
    <property type="match status" value="1"/>
</dbReference>
<gene>
    <name evidence="4" type="ORF">HINF_LOCUS23288</name>
    <name evidence="3" type="ORF">HINF_LOCUS33224</name>
</gene>
<proteinExistence type="predicted"/>
<dbReference type="SMART" id="SM00498">
    <property type="entry name" value="FH2"/>
    <property type="match status" value="1"/>
</dbReference>
<keyword evidence="5" id="KW-1185">Reference proteome</keyword>
<name>A0AA86U8N7_9EUKA</name>
<dbReference type="Proteomes" id="UP001642409">
    <property type="component" value="Unassembled WGS sequence"/>
</dbReference>
<dbReference type="Gene3D" id="1.20.58.2220">
    <property type="entry name" value="Formin, FH2 domain"/>
    <property type="match status" value="1"/>
</dbReference>
<comment type="caution">
    <text evidence="3">The sequence shown here is derived from an EMBL/GenBank/DDBJ whole genome shotgun (WGS) entry which is preliminary data.</text>
</comment>
<reference evidence="4 5" key="2">
    <citation type="submission" date="2024-07" db="EMBL/GenBank/DDBJ databases">
        <authorList>
            <person name="Akdeniz Z."/>
        </authorList>
    </citation>
    <scope>NUCLEOTIDE SEQUENCE [LARGE SCALE GENOMIC DNA]</scope>
</reference>
<feature type="compositionally biased region" description="Basic and acidic residues" evidence="1">
    <location>
        <begin position="427"/>
        <end position="443"/>
    </location>
</feature>
<dbReference type="SUPFAM" id="SSF101447">
    <property type="entry name" value="Formin homology 2 domain (FH2 domain)"/>
    <property type="match status" value="1"/>
</dbReference>
<dbReference type="PROSITE" id="PS51444">
    <property type="entry name" value="FH2"/>
    <property type="match status" value="1"/>
</dbReference>
<dbReference type="InterPro" id="IPR042201">
    <property type="entry name" value="FH2_Formin_sf"/>
</dbReference>
<dbReference type="EMBL" id="CAXDID020000066">
    <property type="protein sequence ID" value="CAL6012405.1"/>
    <property type="molecule type" value="Genomic_DNA"/>
</dbReference>
<evidence type="ECO:0000259" key="2">
    <source>
        <dbReference type="PROSITE" id="PS51444"/>
    </source>
</evidence>
<feature type="domain" description="FH2" evidence="2">
    <location>
        <begin position="11"/>
        <end position="434"/>
    </location>
</feature>
<organism evidence="3">
    <name type="scientific">Hexamita inflata</name>
    <dbReference type="NCBI Taxonomy" id="28002"/>
    <lineage>
        <taxon>Eukaryota</taxon>
        <taxon>Metamonada</taxon>
        <taxon>Diplomonadida</taxon>
        <taxon>Hexamitidae</taxon>
        <taxon>Hexamitinae</taxon>
        <taxon>Hexamita</taxon>
    </lineage>
</organism>
<feature type="region of interest" description="Disordered" evidence="1">
    <location>
        <begin position="427"/>
        <end position="457"/>
    </location>
</feature>
<reference evidence="3" key="1">
    <citation type="submission" date="2023-06" db="EMBL/GenBank/DDBJ databases">
        <authorList>
            <person name="Kurt Z."/>
        </authorList>
    </citation>
    <scope>NUCLEOTIDE SEQUENCE</scope>
</reference>
<evidence type="ECO:0000313" key="3">
    <source>
        <dbReference type="EMBL" id="CAI9945579.1"/>
    </source>
</evidence>
<evidence type="ECO:0000313" key="5">
    <source>
        <dbReference type="Proteomes" id="UP001642409"/>
    </source>
</evidence>
<protein>
    <submittedName>
        <fullName evidence="3">Formin homology 2 domain-containing protein</fullName>
    </submittedName>
    <submittedName>
        <fullName evidence="4">Formin_homology 2 domain-containing protein</fullName>
    </submittedName>
</protein>
<sequence>MLSFIVGIIFVRCEVEILTSLTLFRFNKINNIKQTSQLNQSSTAYLLKQLFNQLTEQLENLLAAKKIEKTLEKSADTKPKLITILDSKKQQAIAIVLQKFKLPIDQIFNKILQLKDLTDIDPGVDNLVQTCPTNEEIAQVKSAFESDPDPEKYGKPEQYVFKVSVFPKLNQRLLNWQYLKAFHYELSKHKPVFVCYNKFFDFINKSKRFHNILKGMLTLGNFLNSGTQRGQAYGFKLKTLTKYFDTKDNTGKPLINFVYKIVQSDIQKALPEGDQKYLDTFRDDPVNTDFKDLEGETNPLMCIEEFAALCNKCKKNSYNDQSDAFNKFYNQIILIKQTVSSFEANKQDNYEQIMQKFVDTAEFQVEKVLEIDQQIKTKIEKTMEFFAESKNTKFEEFVQYFYDFAQNAQETLQQLKDDEINELKRIEKEKKKDDKKEQEEEPIRVGAQKLVAKKEEKEEKLTAAADGLMDGLMQGFINAGGKKRR</sequence>
<dbReference type="PANTHER" id="PTHR45725">
    <property type="entry name" value="FORMIN HOMOLOGY 2 FAMILY MEMBER"/>
    <property type="match status" value="1"/>
</dbReference>
<dbReference type="Pfam" id="PF02181">
    <property type="entry name" value="FH2"/>
    <property type="match status" value="1"/>
</dbReference>